<gene>
    <name evidence="1" type="ORF">ALO_13164</name>
</gene>
<dbReference type="SUPFAM" id="SSF55331">
    <property type="entry name" value="Tautomerase/MIF"/>
    <property type="match status" value="1"/>
</dbReference>
<dbReference type="EMBL" id="AFGF01000116">
    <property type="protein sequence ID" value="EGO63422.1"/>
    <property type="molecule type" value="Genomic_DNA"/>
</dbReference>
<evidence type="ECO:0000313" key="1">
    <source>
        <dbReference type="EMBL" id="EGO63422.1"/>
    </source>
</evidence>
<reference evidence="1 2" key="1">
    <citation type="journal article" date="2011" name="EMBO J.">
        <title>Structural diversity of bacterial flagellar motors.</title>
        <authorList>
            <person name="Chen S."/>
            <person name="Beeby M."/>
            <person name="Murphy G.E."/>
            <person name="Leadbetter J.R."/>
            <person name="Hendrixson D.R."/>
            <person name="Briegel A."/>
            <person name="Li Z."/>
            <person name="Shi J."/>
            <person name="Tocheva E.I."/>
            <person name="Muller A."/>
            <person name="Dobro M.J."/>
            <person name="Jensen G.J."/>
        </authorList>
    </citation>
    <scope>NUCLEOTIDE SEQUENCE [LARGE SCALE GENOMIC DNA]</scope>
    <source>
        <strain evidence="1 2">DSM 6540</strain>
    </source>
</reference>
<comment type="caution">
    <text evidence="1">The sequence shown here is derived from an EMBL/GenBank/DDBJ whole genome shotgun (WGS) entry which is preliminary data.</text>
</comment>
<organism evidence="1 2">
    <name type="scientific">Acetonema longum DSM 6540</name>
    <dbReference type="NCBI Taxonomy" id="1009370"/>
    <lineage>
        <taxon>Bacteria</taxon>
        <taxon>Bacillati</taxon>
        <taxon>Bacillota</taxon>
        <taxon>Negativicutes</taxon>
        <taxon>Acetonemataceae</taxon>
        <taxon>Acetonema</taxon>
    </lineage>
</organism>
<protein>
    <submittedName>
        <fullName evidence="1">Uncharacterized protein</fullName>
    </submittedName>
</protein>
<proteinExistence type="predicted"/>
<dbReference type="Gene3D" id="3.30.429.10">
    <property type="entry name" value="Macrophage Migration Inhibitory Factor"/>
    <property type="match status" value="1"/>
</dbReference>
<evidence type="ECO:0000313" key="2">
    <source>
        <dbReference type="Proteomes" id="UP000003240"/>
    </source>
</evidence>
<name>F7NKL4_9FIRM</name>
<accession>F7NKL4</accession>
<dbReference type="AlphaFoldDB" id="F7NKL4"/>
<dbReference type="InterPro" id="IPR014347">
    <property type="entry name" value="Tautomerase/MIF_sf"/>
</dbReference>
<dbReference type="STRING" id="1009370.ALO_13164"/>
<keyword evidence="2" id="KW-1185">Reference proteome</keyword>
<sequence length="70" mass="7947">MPHISLMLYPGRTLATKEEFTKKLQALTVAELGCKMEQVSVSIEEVARENWQKDVVEQVKPGSMIIQPNF</sequence>
<dbReference type="Proteomes" id="UP000003240">
    <property type="component" value="Unassembled WGS sequence"/>
</dbReference>